<keyword evidence="3" id="KW-0479">Metal-binding</keyword>
<dbReference type="Gene3D" id="3.40.50.850">
    <property type="entry name" value="Isochorismatase-like"/>
    <property type="match status" value="1"/>
</dbReference>
<keyword evidence="2" id="KW-0662">Pyridine nucleotide biosynthesis</keyword>
<dbReference type="InterPro" id="IPR036380">
    <property type="entry name" value="Isochorismatase-like_sf"/>
</dbReference>
<comment type="caution">
    <text evidence="9">The sequence shown here is derived from an EMBL/GenBank/DDBJ whole genome shotgun (WGS) entry which is preliminary data.</text>
</comment>
<dbReference type="PANTHER" id="PTHR11080">
    <property type="entry name" value="PYRAZINAMIDASE/NICOTINAMIDASE"/>
    <property type="match status" value="1"/>
</dbReference>
<dbReference type="OMA" id="DFVDSWP"/>
<gene>
    <name evidence="9" type="ORF">GTW20_17370</name>
</gene>
<dbReference type="GeneID" id="91391145"/>
<reference evidence="9 10" key="1">
    <citation type="journal article" date="2019" name="Nat. Commun.">
        <title>The antimicrobial potential of Streptomyces from insect microbiomes.</title>
        <authorList>
            <person name="Chevrette M.G."/>
            <person name="Carlson C.M."/>
            <person name="Ortega H.E."/>
            <person name="Thomas C."/>
            <person name="Ananiev G.E."/>
            <person name="Barns K.J."/>
            <person name="Book A.J."/>
            <person name="Cagnazzo J."/>
            <person name="Carlos C."/>
            <person name="Flanigan W."/>
            <person name="Grubbs K.J."/>
            <person name="Horn H.A."/>
            <person name="Hoffmann F.M."/>
            <person name="Klassen J.L."/>
            <person name="Knack J.J."/>
            <person name="Lewin G.R."/>
            <person name="McDonald B.R."/>
            <person name="Muller L."/>
            <person name="Melo W.G.P."/>
            <person name="Pinto-Tomas A.A."/>
            <person name="Schmitz A."/>
            <person name="Wendt-Pienkowski E."/>
            <person name="Wildman S."/>
            <person name="Zhao M."/>
            <person name="Zhang F."/>
            <person name="Bugni T.S."/>
            <person name="Andes D.R."/>
            <person name="Pupo M.T."/>
            <person name="Currie C.R."/>
        </authorList>
    </citation>
    <scope>NUCLEOTIDE SEQUENCE [LARGE SCALE GENOMIC DNA]</scope>
    <source>
        <strain evidence="9 10">SID5840</strain>
    </source>
</reference>
<name>A0A7K2IVH2_9ACTN</name>
<feature type="domain" description="Isochorismatase-like" evidence="8">
    <location>
        <begin position="4"/>
        <end position="182"/>
    </location>
</feature>
<comment type="pathway">
    <text evidence="5">Cofactor biosynthesis; nicotinate biosynthesis; nicotinate from nicotinamide: step 1/1.</text>
</comment>
<evidence type="ECO:0000256" key="4">
    <source>
        <dbReference type="ARBA" id="ARBA00022801"/>
    </source>
</evidence>
<evidence type="ECO:0000259" key="8">
    <source>
        <dbReference type="Pfam" id="PF00857"/>
    </source>
</evidence>
<evidence type="ECO:0000256" key="1">
    <source>
        <dbReference type="ARBA" id="ARBA00006336"/>
    </source>
</evidence>
<evidence type="ECO:0000256" key="7">
    <source>
        <dbReference type="ARBA" id="ARBA00043224"/>
    </source>
</evidence>
<dbReference type="InterPro" id="IPR052347">
    <property type="entry name" value="Isochorismatase_Nicotinamidase"/>
</dbReference>
<evidence type="ECO:0000256" key="5">
    <source>
        <dbReference type="ARBA" id="ARBA00037900"/>
    </source>
</evidence>
<dbReference type="EC" id="3.5.1.19" evidence="6"/>
<dbReference type="Pfam" id="PF00857">
    <property type="entry name" value="Isochorismatase"/>
    <property type="match status" value="1"/>
</dbReference>
<dbReference type="GO" id="GO:0019363">
    <property type="term" value="P:pyridine nucleotide biosynthetic process"/>
    <property type="evidence" value="ECO:0007669"/>
    <property type="project" value="UniProtKB-KW"/>
</dbReference>
<sequence>MTRALIVVDLQNDFCEGGSLGVNGGARTAAAVTEYARTGGYDHVVATRDHHIDPGDHFSENPDFVDSWPRHCEAGTPGAEFHPEFDSSVAEEVFSKGMYSAAYSGFEGTASDGETTLAAWLRDHGVDEVDVVGIATDHCVRATAMDAAEEGFRTRVLLELTAGVSGAGVETALERLRDAGVALEGRPPVG</sequence>
<organism evidence="9 10">
    <name type="scientific">Nocardiopsis alba</name>
    <dbReference type="NCBI Taxonomy" id="53437"/>
    <lineage>
        <taxon>Bacteria</taxon>
        <taxon>Bacillati</taxon>
        <taxon>Actinomycetota</taxon>
        <taxon>Actinomycetes</taxon>
        <taxon>Streptosporangiales</taxon>
        <taxon>Nocardiopsidaceae</taxon>
        <taxon>Nocardiopsis</taxon>
    </lineage>
</organism>
<proteinExistence type="inferred from homology"/>
<dbReference type="PANTHER" id="PTHR11080:SF2">
    <property type="entry name" value="LD05707P"/>
    <property type="match status" value="1"/>
</dbReference>
<dbReference type="EMBL" id="WWHY01000001">
    <property type="protein sequence ID" value="MYR33978.1"/>
    <property type="molecule type" value="Genomic_DNA"/>
</dbReference>
<evidence type="ECO:0000313" key="9">
    <source>
        <dbReference type="EMBL" id="MYR33978.1"/>
    </source>
</evidence>
<dbReference type="InterPro" id="IPR000868">
    <property type="entry name" value="Isochorismatase-like_dom"/>
</dbReference>
<dbReference type="Proteomes" id="UP000467124">
    <property type="component" value="Unassembled WGS sequence"/>
</dbReference>
<dbReference type="AlphaFoldDB" id="A0A7K2IVH2"/>
<accession>A0A7K2IVH2</accession>
<keyword evidence="4" id="KW-0378">Hydrolase</keyword>
<protein>
    <recommendedName>
        <fullName evidence="6">nicotinamidase</fullName>
        <ecNumber evidence="6">3.5.1.19</ecNumber>
    </recommendedName>
    <alternativeName>
        <fullName evidence="7">Nicotinamide deamidase</fullName>
    </alternativeName>
</protein>
<dbReference type="GO" id="GO:0046872">
    <property type="term" value="F:metal ion binding"/>
    <property type="evidence" value="ECO:0007669"/>
    <property type="project" value="UniProtKB-KW"/>
</dbReference>
<dbReference type="RefSeq" id="WP_014913165.1">
    <property type="nucleotide sequence ID" value="NZ_BAZE01000004.1"/>
</dbReference>
<comment type="similarity">
    <text evidence="1">Belongs to the isochorismatase family.</text>
</comment>
<evidence type="ECO:0000256" key="6">
    <source>
        <dbReference type="ARBA" id="ARBA00039017"/>
    </source>
</evidence>
<evidence type="ECO:0000313" key="10">
    <source>
        <dbReference type="Proteomes" id="UP000467124"/>
    </source>
</evidence>
<dbReference type="GO" id="GO:0008936">
    <property type="term" value="F:nicotinamidase activity"/>
    <property type="evidence" value="ECO:0007669"/>
    <property type="project" value="UniProtKB-EC"/>
</dbReference>
<dbReference type="CDD" id="cd01011">
    <property type="entry name" value="nicotinamidase"/>
    <property type="match status" value="1"/>
</dbReference>
<dbReference type="SUPFAM" id="SSF52499">
    <property type="entry name" value="Isochorismatase-like hydrolases"/>
    <property type="match status" value="1"/>
</dbReference>
<evidence type="ECO:0000256" key="2">
    <source>
        <dbReference type="ARBA" id="ARBA00022642"/>
    </source>
</evidence>
<evidence type="ECO:0000256" key="3">
    <source>
        <dbReference type="ARBA" id="ARBA00022723"/>
    </source>
</evidence>